<sequence>MSADKDVHCKIEHHAVMFALLSKNVIKQFHVEGKDAILTAMTKYGNERGARMAQNALKNGDELTVMTNQAYGEWQPDYDGQMTFGQLRTQPTLQTYISKCAWCEAWKKHGLLEYGKYYCVDVDNAVFQGFRPDFVCSHLTESMSFGGDRCEFDWGAPLTDEDVIKLQEKKKELGTSRMKDFNFHTAHLLHSISETLLEELGDKARPAIDKAKQEFANTFGKEYLDVLEKSYDTRVKRSCVSCLHEKA</sequence>
<evidence type="ECO:0000313" key="2">
    <source>
        <dbReference type="Proteomes" id="UP000295726"/>
    </source>
</evidence>
<evidence type="ECO:0000313" key="1">
    <source>
        <dbReference type="EMBL" id="TCS78798.1"/>
    </source>
</evidence>
<keyword evidence="1" id="KW-0378">Hydrolase</keyword>
<keyword evidence="2" id="KW-1185">Reference proteome</keyword>
<dbReference type="OrthoDB" id="1858124at2"/>
<protein>
    <submittedName>
        <fullName evidence="1">L-2-amino-thiazoline-4-carboxylic acid hydrolase-like protein</fullName>
    </submittedName>
</protein>
<dbReference type="RefSeq" id="WP_132380881.1">
    <property type="nucleotide sequence ID" value="NZ_DAIPCY010000014.1"/>
</dbReference>
<dbReference type="AlphaFoldDB" id="A0A4R3K7L6"/>
<dbReference type="InterPro" id="IPR026002">
    <property type="entry name" value="ATC_hydrolase-like"/>
</dbReference>
<comment type="caution">
    <text evidence="1">The sequence shown here is derived from an EMBL/GenBank/DDBJ whole genome shotgun (WGS) entry which is preliminary data.</text>
</comment>
<gene>
    <name evidence="1" type="ORF">EDD59_1106</name>
</gene>
<dbReference type="Proteomes" id="UP000295726">
    <property type="component" value="Unassembled WGS sequence"/>
</dbReference>
<accession>A0A4R3K7L6</accession>
<dbReference type="Pfam" id="PF14196">
    <property type="entry name" value="ATC_hydrolase"/>
    <property type="match status" value="1"/>
</dbReference>
<name>A0A4R3K7L6_9FIRM</name>
<dbReference type="GO" id="GO:0016787">
    <property type="term" value="F:hydrolase activity"/>
    <property type="evidence" value="ECO:0007669"/>
    <property type="project" value="UniProtKB-KW"/>
</dbReference>
<reference evidence="1 2" key="1">
    <citation type="submission" date="2019-03" db="EMBL/GenBank/DDBJ databases">
        <title>Genomic Encyclopedia of Type Strains, Phase IV (KMG-IV): sequencing the most valuable type-strain genomes for metagenomic binning, comparative biology and taxonomic classification.</title>
        <authorList>
            <person name="Goeker M."/>
        </authorList>
    </citation>
    <scope>NUCLEOTIDE SEQUENCE [LARGE SCALE GENOMIC DNA]</scope>
    <source>
        <strain evidence="1 2">DSM 29489</strain>
    </source>
</reference>
<dbReference type="EMBL" id="SLZZ01000010">
    <property type="protein sequence ID" value="TCS78798.1"/>
    <property type="molecule type" value="Genomic_DNA"/>
</dbReference>
<organism evidence="1 2">
    <name type="scientific">Muricomes intestini</name>
    <dbReference type="NCBI Taxonomy" id="1796634"/>
    <lineage>
        <taxon>Bacteria</taxon>
        <taxon>Bacillati</taxon>
        <taxon>Bacillota</taxon>
        <taxon>Clostridia</taxon>
        <taxon>Lachnospirales</taxon>
        <taxon>Lachnospiraceae</taxon>
        <taxon>Muricomes</taxon>
    </lineage>
</organism>
<proteinExistence type="predicted"/>